<evidence type="ECO:0000256" key="3">
    <source>
        <dbReference type="ARBA" id="ARBA00022454"/>
    </source>
</evidence>
<feature type="compositionally biased region" description="Low complexity" evidence="4">
    <location>
        <begin position="319"/>
        <end position="332"/>
    </location>
</feature>
<feature type="compositionally biased region" description="Low complexity" evidence="4">
    <location>
        <begin position="188"/>
        <end position="201"/>
    </location>
</feature>
<feature type="compositionally biased region" description="Basic and acidic residues" evidence="4">
    <location>
        <begin position="904"/>
        <end position="913"/>
    </location>
</feature>
<dbReference type="Pfam" id="PF05205">
    <property type="entry name" value="COMPASS-Shg1"/>
    <property type="match status" value="1"/>
</dbReference>
<dbReference type="PANTHER" id="PTHR47391:SF1">
    <property type="entry name" value="BIORIENTATION OF CHROMOSOMES IN CELL DIVISION 1 LIKE 1"/>
    <property type="match status" value="1"/>
</dbReference>
<feature type="region of interest" description="Disordered" evidence="4">
    <location>
        <begin position="633"/>
        <end position="657"/>
    </location>
</feature>
<feature type="compositionally biased region" description="Pro residues" evidence="4">
    <location>
        <begin position="222"/>
        <end position="266"/>
    </location>
</feature>
<dbReference type="RefSeq" id="XP_023932637.1">
    <property type="nucleotide sequence ID" value="XM_024076869.1"/>
</dbReference>
<feature type="compositionally biased region" description="Basic residues" evidence="4">
    <location>
        <begin position="582"/>
        <end position="592"/>
    </location>
</feature>
<feature type="compositionally biased region" description="Polar residues" evidence="4">
    <location>
        <begin position="164"/>
        <end position="175"/>
    </location>
</feature>
<feature type="region of interest" description="Disordered" evidence="4">
    <location>
        <begin position="160"/>
        <end position="373"/>
    </location>
</feature>
<reference evidence="7" key="2">
    <citation type="submission" date="2025-08" db="UniProtKB">
        <authorList>
            <consortium name="RefSeq"/>
        </authorList>
    </citation>
    <scope>IDENTIFICATION</scope>
</reference>
<name>A0A2R2MRJ6_LINAN</name>
<dbReference type="KEGG" id="lak:112042385"/>
<feature type="compositionally biased region" description="Polar residues" evidence="4">
    <location>
        <begin position="799"/>
        <end position="825"/>
    </location>
</feature>
<sequence length="1199" mass="134604">MSQDLSSLPPGDPRITEEIVKKLKSQGIFDQFRKECLADVDTKPAYQNLRQRVDNYVTNFLSKQKWSPDLNKNQLREQLRRQINQSGMLASGVERIIEQVVNPKIETVFKPEVDKVVCEFLGIDPSERRKKLEEVKNAQRQQSLENLKNYCTNMQNMPPDLQSPGGNFSGNQPPNLMNMDPFGAQNMSFSPPNFPSGSSQFLPFQSTMQPPFLPGPAVQPVAQPPLPPAPVPESSAPPPLPSESAPPLPSEPDTPPLPPEAPPLPPEPEDMDIDPPPEPEPGPEPPSLPMLANEDQVKSEQNKSPEKSSKKFLETLDIPLPISTPGPSGGSPVKKPQSDSTKEQENKVREEKDVPDKKDHADGIKPEKSYKFAWQDVDEDEFSDVTISSVHTSDLSSFETSESESESENEVDESEEKEENSSSDEGQVKTKKVKETEGACPAKEDSADDFRQDETATEKKPRKLISLTYNLSDSDDGETREEKKARVANEKEQRYLQRQKRRAAYESKRKERDEEKARLREERKIAKETLKAVPTEESEEVSSEKQEEKKAQDKKHRMKKSKTKEELKERLKEQKVMEKRMALRRQRTRNRKYTSEEFTSIFTDKRQHILEEGYTDVIEETVEVEMSGEYTVADNNQTDYTQGLGGYENMPGTPTQDEVEYSVPDNEVVLSAEQSNIPIVDVSAISTGLSIGHLITGARSKSDDTSAPQRPDTPRSVGSESSRAESTEGGVRRSRRVSSLKDEPTTPLDTPRSDSRTSSRSGADSDKKSQSAQRYDLDDLYKPRVSRRRSSPASSTSSEQEPGQLRSSTPRSTESTKAKPSQIYDNSELYKPRSSFSTRRRRSTTPPAAYQERPPSPLETLTPRPDSSPESPERRRERKPVDEVDFGEAARRTRPPIETIDFGEAAKRTRRSADTMFFGEAERRARSQRFPQSPVKFTNRLPNTMDRDERSLSSGRSQSPPDERSLSRSPRYIDNKRGGWRPPSPGGGRSRSPIRRPPMPGASMRGRRPASPPPTMGYGQRRTPSPPPRGRPQGKGPDIPQSPGGRPPSPQEPGMRTRGRWKASPPAHSPPRVESPPPEGSRWMRGQRPPSPPGGLRQQRERRPPRTYSPPPIRGRRDSRGGGMPRPVSPPIQNREMRGQRASPPPLPVRETRRNRGLSPPSQPARGGRGRGHGGMQPMGRGMRRLSDEEIPPQKRLRR</sequence>
<evidence type="ECO:0000313" key="7">
    <source>
        <dbReference type="RefSeq" id="XP_023932637.1"/>
    </source>
</evidence>
<proteinExistence type="inferred from homology"/>
<feature type="compositionally biased region" description="Pro residues" evidence="4">
    <location>
        <begin position="1067"/>
        <end position="1079"/>
    </location>
</feature>
<feature type="compositionally biased region" description="Basic and acidic residues" evidence="4">
    <location>
        <begin position="751"/>
        <end position="782"/>
    </location>
</feature>
<dbReference type="Proteomes" id="UP000085678">
    <property type="component" value="Unplaced"/>
</dbReference>
<protein>
    <submittedName>
        <fullName evidence="7">Biorientation of chromosomes in cell division protein 1-like 1</fullName>
    </submittedName>
</protein>
<evidence type="ECO:0000256" key="1">
    <source>
        <dbReference type="ARBA" id="ARBA00004286"/>
    </source>
</evidence>
<evidence type="ECO:0000256" key="2">
    <source>
        <dbReference type="ARBA" id="ARBA00008463"/>
    </source>
</evidence>
<dbReference type="AlphaFoldDB" id="A0A2R2MRJ6"/>
<dbReference type="InterPro" id="IPR055264">
    <property type="entry name" value="BOD1/SHG1_dom"/>
</dbReference>
<feature type="region of interest" description="Disordered" evidence="4">
    <location>
        <begin position="389"/>
        <end position="592"/>
    </location>
</feature>
<feature type="compositionally biased region" description="Basic and acidic residues" evidence="4">
    <location>
        <begin position="961"/>
        <end position="977"/>
    </location>
</feature>
<feature type="compositionally biased region" description="Basic and acidic residues" evidence="4">
    <location>
        <begin position="503"/>
        <end position="530"/>
    </location>
</feature>
<dbReference type="GO" id="GO:0005694">
    <property type="term" value="C:chromosome"/>
    <property type="evidence" value="ECO:0007669"/>
    <property type="project" value="UniProtKB-SubCell"/>
</dbReference>
<feature type="compositionally biased region" description="Basic and acidic residues" evidence="4">
    <location>
        <begin position="542"/>
        <end position="551"/>
    </location>
</feature>
<comment type="subcellular location">
    <subcellularLocation>
        <location evidence="1">Chromosome</location>
    </subcellularLocation>
</comment>
<feature type="compositionally biased region" description="Basic and acidic residues" evidence="4">
    <location>
        <begin position="336"/>
        <end position="370"/>
    </location>
</feature>
<accession>A0A2R2MRJ6</accession>
<feature type="compositionally biased region" description="Acidic residues" evidence="4">
    <location>
        <begin position="267"/>
        <end position="277"/>
    </location>
</feature>
<feature type="compositionally biased region" description="Basic and acidic residues" evidence="4">
    <location>
        <begin position="295"/>
        <end position="314"/>
    </location>
</feature>
<keyword evidence="6" id="KW-1185">Reference proteome</keyword>
<comment type="similarity">
    <text evidence="2">Belongs to the BOD1 family.</text>
</comment>
<dbReference type="GeneID" id="112042385"/>
<evidence type="ECO:0000259" key="5">
    <source>
        <dbReference type="Pfam" id="PF05205"/>
    </source>
</evidence>
<gene>
    <name evidence="7" type="primary">LOC112042385</name>
</gene>
<dbReference type="OrthoDB" id="7605699at2759"/>
<dbReference type="InParanoid" id="A0A2R2MRJ6"/>
<feature type="compositionally biased region" description="Basic residues" evidence="4">
    <location>
        <begin position="552"/>
        <end position="562"/>
    </location>
</feature>
<feature type="compositionally biased region" description="Acidic residues" evidence="4">
    <location>
        <begin position="401"/>
        <end position="422"/>
    </location>
</feature>
<feature type="compositionally biased region" description="Basic and acidic residues" evidence="4">
    <location>
        <begin position="871"/>
        <end position="882"/>
    </location>
</feature>
<feature type="compositionally biased region" description="Low complexity" evidence="4">
    <location>
        <begin position="1034"/>
        <end position="1044"/>
    </location>
</feature>
<reference evidence="7" key="1">
    <citation type="journal article" date="2015" name="Nat. Commun.">
        <title>The Lingula genome provides insights into brachiopod evolution and the origin of phosphate biomineralization.</title>
        <authorList>
            <person name="Luo Y.J."/>
            <person name="Takeuchi T."/>
            <person name="Koyanagi R."/>
            <person name="Yamada L."/>
            <person name="Kanda M."/>
            <person name="Khalturina M."/>
            <person name="Fujie M."/>
            <person name="Yamasaki S.I."/>
            <person name="Endo K."/>
            <person name="Satoh N."/>
        </authorList>
    </citation>
    <scope>NUCLEOTIDE SEQUENCE</scope>
</reference>
<evidence type="ECO:0000256" key="4">
    <source>
        <dbReference type="SAM" id="MobiDB-lite"/>
    </source>
</evidence>
<evidence type="ECO:0000313" key="6">
    <source>
        <dbReference type="Proteomes" id="UP000085678"/>
    </source>
</evidence>
<feature type="compositionally biased region" description="Basic and acidic residues" evidence="4">
    <location>
        <begin position="480"/>
        <end position="495"/>
    </location>
</feature>
<dbReference type="PANTHER" id="PTHR47391">
    <property type="entry name" value="BIORIENTATION OF CHROMOSOMES IN CELL DIVISION 1 LIKE 1"/>
    <property type="match status" value="1"/>
</dbReference>
<feature type="compositionally biased region" description="Pro residues" evidence="4">
    <location>
        <begin position="278"/>
        <end position="288"/>
    </location>
</feature>
<feature type="compositionally biased region" description="Basic and acidic residues" evidence="4">
    <location>
        <begin position="433"/>
        <end position="459"/>
    </location>
</feature>
<feature type="compositionally biased region" description="Basic and acidic residues" evidence="4">
    <location>
        <begin position="563"/>
        <end position="581"/>
    </location>
</feature>
<feature type="domain" description="BOD1/SHG1" evidence="5">
    <location>
        <begin position="19"/>
        <end position="113"/>
    </location>
</feature>
<dbReference type="InterPro" id="IPR043244">
    <property type="entry name" value="BOD1L1"/>
</dbReference>
<keyword evidence="3" id="KW-0158">Chromosome</keyword>
<dbReference type="STRING" id="7574.A0A2R2MRJ6"/>
<feature type="region of interest" description="Disordered" evidence="4">
    <location>
        <begin position="696"/>
        <end position="1199"/>
    </location>
</feature>
<organism evidence="6 7">
    <name type="scientific">Lingula anatina</name>
    <name type="common">Brachiopod</name>
    <name type="synonym">Lingula unguis</name>
    <dbReference type="NCBI Taxonomy" id="7574"/>
    <lineage>
        <taxon>Eukaryota</taxon>
        <taxon>Metazoa</taxon>
        <taxon>Spiralia</taxon>
        <taxon>Lophotrochozoa</taxon>
        <taxon>Brachiopoda</taxon>
        <taxon>Linguliformea</taxon>
        <taxon>Lingulata</taxon>
        <taxon>Lingulida</taxon>
        <taxon>Linguloidea</taxon>
        <taxon>Lingulidae</taxon>
        <taxon>Lingula</taxon>
    </lineage>
</organism>